<evidence type="ECO:0000313" key="8">
    <source>
        <dbReference type="Proteomes" id="UP001303902"/>
    </source>
</evidence>
<dbReference type="InterPro" id="IPR046358">
    <property type="entry name" value="Flagellin_C"/>
</dbReference>
<keyword evidence="4" id="KW-0964">Secreted</keyword>
<evidence type="ECO:0000313" key="7">
    <source>
        <dbReference type="EMBL" id="WOV87730.1"/>
    </source>
</evidence>
<comment type="similarity">
    <text evidence="1 4">Belongs to the bacterial flagellin family.</text>
</comment>
<gene>
    <name evidence="7" type="ORF">QWT69_00995</name>
</gene>
<accession>A0ABZ0L578</accession>
<name>A0ABZ0L578_9BACL</name>
<protein>
    <recommendedName>
        <fullName evidence="2 4">Flagellin</fullName>
    </recommendedName>
</protein>
<feature type="domain" description="Flagellin N-terminal" evidence="5">
    <location>
        <begin position="7"/>
        <end position="140"/>
    </location>
</feature>
<keyword evidence="7" id="KW-0282">Flagellum</keyword>
<keyword evidence="3 4" id="KW-0975">Bacterial flagellum</keyword>
<evidence type="ECO:0000256" key="1">
    <source>
        <dbReference type="ARBA" id="ARBA00005709"/>
    </source>
</evidence>
<dbReference type="Proteomes" id="UP001303902">
    <property type="component" value="Chromosome"/>
</dbReference>
<feature type="domain" description="Flagellin C-terminal" evidence="6">
    <location>
        <begin position="185"/>
        <end position="269"/>
    </location>
</feature>
<dbReference type="PRINTS" id="PR00207">
    <property type="entry name" value="FLAGELLIN"/>
</dbReference>
<dbReference type="Pfam" id="PF00700">
    <property type="entry name" value="Flagellin_C"/>
    <property type="match status" value="1"/>
</dbReference>
<dbReference type="InterPro" id="IPR042187">
    <property type="entry name" value="Flagellin_C_sub2"/>
</dbReference>
<dbReference type="Gene3D" id="1.20.1330.10">
    <property type="entry name" value="f41 fragment of flagellin, N-terminal domain"/>
    <property type="match status" value="1"/>
</dbReference>
<evidence type="ECO:0000256" key="2">
    <source>
        <dbReference type="ARBA" id="ARBA00020110"/>
    </source>
</evidence>
<reference evidence="7 8" key="1">
    <citation type="submission" date="2023-06" db="EMBL/GenBank/DDBJ databases">
        <title>Sporosarcina sp. nov., isolated from Korean tranditional fermented seafood 'Jeotgal'.</title>
        <authorList>
            <person name="Yang A.I."/>
            <person name="Shin N.-R."/>
        </authorList>
    </citation>
    <scope>NUCLEOTIDE SEQUENCE [LARGE SCALE GENOMIC DNA]</scope>
    <source>
        <strain evidence="7 8">T2O-4</strain>
    </source>
</reference>
<keyword evidence="8" id="KW-1185">Reference proteome</keyword>
<evidence type="ECO:0000256" key="4">
    <source>
        <dbReference type="RuleBase" id="RU362073"/>
    </source>
</evidence>
<evidence type="ECO:0000256" key="3">
    <source>
        <dbReference type="ARBA" id="ARBA00023143"/>
    </source>
</evidence>
<comment type="subcellular location">
    <subcellularLocation>
        <location evidence="4">Secreted</location>
    </subcellularLocation>
    <subcellularLocation>
        <location evidence="4">Bacterial flagellum</location>
    </subcellularLocation>
</comment>
<dbReference type="InterPro" id="IPR001492">
    <property type="entry name" value="Flagellin"/>
</dbReference>
<dbReference type="PANTHER" id="PTHR42792:SF2">
    <property type="entry name" value="FLAGELLIN"/>
    <property type="match status" value="1"/>
</dbReference>
<dbReference type="EMBL" id="CP129118">
    <property type="protein sequence ID" value="WOV87730.1"/>
    <property type="molecule type" value="Genomic_DNA"/>
</dbReference>
<keyword evidence="7" id="KW-0969">Cilium</keyword>
<organism evidence="7 8">
    <name type="scientific">Sporosarcina oncorhynchi</name>
    <dbReference type="NCBI Taxonomy" id="3056444"/>
    <lineage>
        <taxon>Bacteria</taxon>
        <taxon>Bacillati</taxon>
        <taxon>Bacillota</taxon>
        <taxon>Bacilli</taxon>
        <taxon>Bacillales</taxon>
        <taxon>Caryophanaceae</taxon>
        <taxon>Sporosarcina</taxon>
    </lineage>
</organism>
<dbReference type="Gene3D" id="6.10.10.10">
    <property type="entry name" value="Flagellar export chaperone, C-terminal domain"/>
    <property type="match status" value="1"/>
</dbReference>
<comment type="function">
    <text evidence="4">Flagellin is the subunit protein which polymerizes to form the filaments of bacterial flagella.</text>
</comment>
<dbReference type="RefSeq" id="WP_317968117.1">
    <property type="nucleotide sequence ID" value="NZ_CP129118.1"/>
</dbReference>
<keyword evidence="7" id="KW-0966">Cell projection</keyword>
<evidence type="ECO:0000259" key="6">
    <source>
        <dbReference type="Pfam" id="PF00700"/>
    </source>
</evidence>
<dbReference type="PANTHER" id="PTHR42792">
    <property type="entry name" value="FLAGELLIN"/>
    <property type="match status" value="1"/>
</dbReference>
<sequence length="271" mass="29952">MLGSWSAMGLNILHNMNSHNRQISLSMERLSSGMRINRAADDPAGLAISEKMRGQIRGLQMAQRNIQDGISLFQTAEGALNETHSMLQRMRELSVQAANGTLTDFDRQQLDLEYQELKKEIQRTSTDTEFNTIPLLDGSKGTFKIQAGANAGQSIEFSIDNMGIDALDLESSSIATQSGAEESISYLDNAINKVSSERSKMGAYTNRLSHAYNNATTMEVNLTSAESRIRDVDIAKEMMALTKASILLQASQYILSLHMQQAQSVLQLLRQ</sequence>
<proteinExistence type="inferred from homology"/>
<dbReference type="InterPro" id="IPR001029">
    <property type="entry name" value="Flagellin_N"/>
</dbReference>
<evidence type="ECO:0000259" key="5">
    <source>
        <dbReference type="Pfam" id="PF00669"/>
    </source>
</evidence>
<dbReference type="SUPFAM" id="SSF64518">
    <property type="entry name" value="Phase 1 flagellin"/>
    <property type="match status" value="1"/>
</dbReference>
<dbReference type="Pfam" id="PF00669">
    <property type="entry name" value="Flagellin_N"/>
    <property type="match status" value="1"/>
</dbReference>